<comment type="caution">
    <text evidence="4">The sequence shown here is derived from an EMBL/GenBank/DDBJ whole genome shotgun (WGS) entry which is preliminary data.</text>
</comment>
<keyword evidence="3" id="KW-0966">Cell projection</keyword>
<name>A0A8S1XJS2_9CILI</name>
<dbReference type="PANTHER" id="PTHR46614">
    <property type="entry name" value="MORN REPEAT-CONTAINING PROTEIN 4"/>
    <property type="match status" value="1"/>
</dbReference>
<dbReference type="GO" id="GO:0048678">
    <property type="term" value="P:response to axon injury"/>
    <property type="evidence" value="ECO:0007669"/>
    <property type="project" value="TreeGrafter"/>
</dbReference>
<dbReference type="PANTHER" id="PTHR46614:SF1">
    <property type="entry name" value="MORN REPEAT-CONTAINING PROTEIN 4"/>
    <property type="match status" value="1"/>
</dbReference>
<dbReference type="OrthoDB" id="291360at2759"/>
<comment type="subcellular location">
    <subcellularLocation>
        <location evidence="1">Cell projection</location>
    </subcellularLocation>
</comment>
<evidence type="ECO:0000313" key="5">
    <source>
        <dbReference type="Proteomes" id="UP000689195"/>
    </source>
</evidence>
<protein>
    <recommendedName>
        <fullName evidence="6">MORN repeat protein</fullName>
    </recommendedName>
</protein>
<dbReference type="EMBL" id="CAJJDO010000126">
    <property type="protein sequence ID" value="CAD8201107.1"/>
    <property type="molecule type" value="Genomic_DNA"/>
</dbReference>
<evidence type="ECO:0000256" key="1">
    <source>
        <dbReference type="ARBA" id="ARBA00004316"/>
    </source>
</evidence>
<dbReference type="AlphaFoldDB" id="A0A8S1XJS2"/>
<accession>A0A8S1XJS2</accession>
<dbReference type="SMART" id="SM00698">
    <property type="entry name" value="MORN"/>
    <property type="match status" value="4"/>
</dbReference>
<dbReference type="InterPro" id="IPR003409">
    <property type="entry name" value="MORN"/>
</dbReference>
<proteinExistence type="predicted"/>
<evidence type="ECO:0000256" key="2">
    <source>
        <dbReference type="ARBA" id="ARBA00022737"/>
    </source>
</evidence>
<gene>
    <name evidence="4" type="ORF">PPENT_87.1.T1260151</name>
</gene>
<dbReference type="Pfam" id="PF02493">
    <property type="entry name" value="MORN"/>
    <property type="match status" value="6"/>
</dbReference>
<organism evidence="4 5">
    <name type="scientific">Paramecium pentaurelia</name>
    <dbReference type="NCBI Taxonomy" id="43138"/>
    <lineage>
        <taxon>Eukaryota</taxon>
        <taxon>Sar</taxon>
        <taxon>Alveolata</taxon>
        <taxon>Ciliophora</taxon>
        <taxon>Intramacronucleata</taxon>
        <taxon>Oligohymenophorea</taxon>
        <taxon>Peniculida</taxon>
        <taxon>Parameciidae</taxon>
        <taxon>Paramecium</taxon>
    </lineage>
</organism>
<dbReference type="InterPro" id="IPR052315">
    <property type="entry name" value="MORN4"/>
</dbReference>
<reference evidence="4" key="1">
    <citation type="submission" date="2021-01" db="EMBL/GenBank/DDBJ databases">
        <authorList>
            <consortium name="Genoscope - CEA"/>
            <person name="William W."/>
        </authorList>
    </citation>
    <scope>NUCLEOTIDE SEQUENCE</scope>
</reference>
<evidence type="ECO:0000313" key="4">
    <source>
        <dbReference type="EMBL" id="CAD8201107.1"/>
    </source>
</evidence>
<keyword evidence="5" id="KW-1185">Reference proteome</keyword>
<keyword evidence="2" id="KW-0677">Repeat</keyword>
<sequence>MNLYSEECVPQNMSQDFIKRKYRGKENMSLNRNSIKMNSITQVIEKSQQFQNLKLTIGEYWGQVKLNRANGIGSCHFNTGGFYYGEWKNNIIHGIGIYFFNVGGYIKGEFQDGKAEGNCELCYQNGQLYQGTFKQGKQQGLGVKTSRRGKEVIQYKDGIRINVNEEHSQKESINQLLKIQLPQIYIHQDRTVYGLQCDLTGLGVIQYKNGRVDMGQFQNGFLNGKGRIIFKSGDIYDGQLKNGQFQGQGFYLNYNSKQMTEGIFEKNQIVSIENQIIQYPPKGDDEQFVVDKRINIKNLHLKSRGYNNINSQYNSEKKPNKVNKIQNLIQHMLNPIKNSLKSESVQNEEVLDNLLSRVQSPQQRKNLEQIINQVTSPQRIR</sequence>
<evidence type="ECO:0000256" key="3">
    <source>
        <dbReference type="ARBA" id="ARBA00023273"/>
    </source>
</evidence>
<evidence type="ECO:0008006" key="6">
    <source>
        <dbReference type="Google" id="ProtNLM"/>
    </source>
</evidence>
<dbReference type="GO" id="GO:0042995">
    <property type="term" value="C:cell projection"/>
    <property type="evidence" value="ECO:0007669"/>
    <property type="project" value="UniProtKB-SubCell"/>
</dbReference>
<dbReference type="Proteomes" id="UP000689195">
    <property type="component" value="Unassembled WGS sequence"/>
</dbReference>